<gene>
    <name evidence="2" type="ORF">SAMN04488700_2082</name>
</gene>
<evidence type="ECO:0000259" key="1">
    <source>
        <dbReference type="PROSITE" id="PS51480"/>
    </source>
</evidence>
<dbReference type="Pfam" id="PF13684">
    <property type="entry name" value="FakA-like_C"/>
    <property type="match status" value="1"/>
</dbReference>
<dbReference type="SMART" id="SM01120">
    <property type="entry name" value="Dak2"/>
    <property type="match status" value="1"/>
</dbReference>
<dbReference type="SUPFAM" id="SSF101473">
    <property type="entry name" value="DhaL-like"/>
    <property type="match status" value="1"/>
</dbReference>
<dbReference type="AlphaFoldDB" id="A0A1X7NLN2"/>
<proteinExistence type="predicted"/>
<dbReference type="Gene3D" id="1.25.40.340">
    <property type="match status" value="1"/>
</dbReference>
<dbReference type="NCBIfam" id="TIGR03599">
    <property type="entry name" value="YloV"/>
    <property type="match status" value="1"/>
</dbReference>
<dbReference type="InterPro" id="IPR004007">
    <property type="entry name" value="DhaL_dom"/>
</dbReference>
<dbReference type="GO" id="GO:0006071">
    <property type="term" value="P:glycerol metabolic process"/>
    <property type="evidence" value="ECO:0007669"/>
    <property type="project" value="InterPro"/>
</dbReference>
<dbReference type="InterPro" id="IPR048394">
    <property type="entry name" value="FakA-like_M"/>
</dbReference>
<dbReference type="Proteomes" id="UP000193435">
    <property type="component" value="Unassembled WGS sequence"/>
</dbReference>
<keyword evidence="3" id="KW-1185">Reference proteome</keyword>
<dbReference type="InterPro" id="IPR033470">
    <property type="entry name" value="FakA-like_C"/>
</dbReference>
<dbReference type="InterPro" id="IPR019986">
    <property type="entry name" value="YloV-like"/>
</dbReference>
<feature type="domain" description="DhaL" evidence="1">
    <location>
        <begin position="9"/>
        <end position="201"/>
    </location>
</feature>
<sequence length="558" mass="60850">MNVTKLEGKQFRNMVAVGAKRLDKNAEYVNSLNVFPVPDGDTGTNMNLSLASGVKAIENCESNNMNELAAALSKGLLMGARGNSGVILSQLFRGFGKAIENKETVTAKEFAGAFMNGVQTAYNAVMKPVEGTILTVARESAKAGELQAKSTDDVVVIMEAVVREAKKSLARTPDLLPVLKEVGVVDSGGQGLLFIYEGFLEVLSGKVNEDEEYQPSPEQMSDMVNAEHHRSVSNHIATEDIKFGYCTEIMVKIGDGETVKQDFDYDTFRNHLNEIGDSLLVVSDDEIVKVHVHTEYPGEVMNYGQEFGSLVKIKVDNMREQHETILDNEKPTASKAPSKKTPYGIIAVAAGEGVQNLFKSLGVGYVISGGQTMNPSTEDILKAIDAINAEKVIILPNNKNIFMAADQAAEVSELEVVVIPSKTVSQGMTAMLAFNELNDMETNKKEMSMELENVISGQITNAVRDTEIEGISIKKDDFMGIIDGEIKVSKLNRKEAALETLKMMITDESEIVTILLGEDGNMDEANEIAGEISQEFQEVEVEVHEGQQPVYPYLLSVE</sequence>
<dbReference type="Pfam" id="PF21645">
    <property type="entry name" value="FakA-like_M"/>
    <property type="match status" value="1"/>
</dbReference>
<protein>
    <recommendedName>
        <fullName evidence="1">DhaL domain-containing protein</fullName>
    </recommendedName>
</protein>
<dbReference type="STRING" id="1073423.SAMN04488700_2082"/>
<dbReference type="Pfam" id="PF02734">
    <property type="entry name" value="Dak2"/>
    <property type="match status" value="1"/>
</dbReference>
<organism evidence="2 3">
    <name type="scientific">Carnobacterium iners</name>
    <dbReference type="NCBI Taxonomy" id="1073423"/>
    <lineage>
        <taxon>Bacteria</taxon>
        <taxon>Bacillati</taxon>
        <taxon>Bacillota</taxon>
        <taxon>Bacilli</taxon>
        <taxon>Lactobacillales</taxon>
        <taxon>Carnobacteriaceae</taxon>
        <taxon>Carnobacterium</taxon>
    </lineage>
</organism>
<dbReference type="RefSeq" id="WP_085560124.1">
    <property type="nucleotide sequence ID" value="NZ_FOAH01000013.1"/>
</dbReference>
<dbReference type="EMBL" id="FXBJ01000002">
    <property type="protein sequence ID" value="SMH37938.1"/>
    <property type="molecule type" value="Genomic_DNA"/>
</dbReference>
<name>A0A1X7NLN2_9LACT</name>
<dbReference type="InterPro" id="IPR050270">
    <property type="entry name" value="DegV_domain_contain"/>
</dbReference>
<dbReference type="OrthoDB" id="9760324at2"/>
<reference evidence="2 3" key="1">
    <citation type="submission" date="2017-04" db="EMBL/GenBank/DDBJ databases">
        <authorList>
            <person name="Afonso C.L."/>
            <person name="Miller P.J."/>
            <person name="Scott M.A."/>
            <person name="Spackman E."/>
            <person name="Goraichik I."/>
            <person name="Dimitrov K.M."/>
            <person name="Suarez D.L."/>
            <person name="Swayne D.E."/>
        </authorList>
    </citation>
    <scope>NUCLEOTIDE SEQUENCE [LARGE SCALE GENOMIC DNA]</scope>
    <source>
        <strain evidence="2 3">LMG26642</strain>
    </source>
</reference>
<dbReference type="PROSITE" id="PS51480">
    <property type="entry name" value="DHAL"/>
    <property type="match status" value="1"/>
</dbReference>
<evidence type="ECO:0000313" key="2">
    <source>
        <dbReference type="EMBL" id="SMH37938.1"/>
    </source>
</evidence>
<dbReference type="GO" id="GO:0004371">
    <property type="term" value="F:glycerone kinase activity"/>
    <property type="evidence" value="ECO:0007669"/>
    <property type="project" value="InterPro"/>
</dbReference>
<dbReference type="PANTHER" id="PTHR33434">
    <property type="entry name" value="DEGV DOMAIN-CONTAINING PROTEIN DR_1986-RELATED"/>
    <property type="match status" value="1"/>
</dbReference>
<dbReference type="InterPro" id="IPR036117">
    <property type="entry name" value="DhaL_dom_sf"/>
</dbReference>
<dbReference type="SMART" id="SM01121">
    <property type="entry name" value="Dak1_2"/>
    <property type="match status" value="1"/>
</dbReference>
<evidence type="ECO:0000313" key="3">
    <source>
        <dbReference type="Proteomes" id="UP000193435"/>
    </source>
</evidence>
<accession>A0A1X7NLN2</accession>
<dbReference type="PANTHER" id="PTHR33434:SF4">
    <property type="entry name" value="PHOSPHATASE PROTEIN"/>
    <property type="match status" value="1"/>
</dbReference>